<evidence type="ECO:0000256" key="4">
    <source>
        <dbReference type="PIRNR" id="PIRNR010044"/>
    </source>
</evidence>
<evidence type="ECO:0000313" key="6">
    <source>
        <dbReference type="Proteomes" id="UP000308199"/>
    </source>
</evidence>
<dbReference type="InterPro" id="IPR019151">
    <property type="entry name" value="Proteasome_assmbl_chaperone_2"/>
</dbReference>
<sequence>MVFYYPYDSTVSLKSKVLVVPVVSVGNVSQLAVDLLIATIGLKQIGIFDARDLVPVAGPREEGSGISTPLELYGKDGVDVVVIQQRSPVVKSHKESFSTSLLMFVQENELGALLFLTGVDLSNRSDAQMRSPIHSLIPPRSPSLESSPISLISQLPVYTYATLQTPSGASVLSVPTTPTLPYSPDSIPFIPGGGLTRRLLSHSPPSSNTQKWTVPTAAILQFVLEGDNRADAEYLAGVVAGVLHLRVDGWKQPGSWNVGLFGTPHDQTLYG</sequence>
<name>A0A4S4L6D9_9AGAM</name>
<dbReference type="GO" id="GO:0005634">
    <property type="term" value="C:nucleus"/>
    <property type="evidence" value="ECO:0007669"/>
    <property type="project" value="TreeGrafter"/>
</dbReference>
<keyword evidence="6" id="KW-1185">Reference proteome</keyword>
<dbReference type="PANTHER" id="PTHR12970">
    <property type="entry name" value="PROTEASOME ASSEMBLY CHAPERONE 2"/>
    <property type="match status" value="1"/>
</dbReference>
<evidence type="ECO:0000256" key="3">
    <source>
        <dbReference type="ARBA" id="ARBA00025745"/>
    </source>
</evidence>
<comment type="subunit">
    <text evidence="4">Component of the 20S proteasome chaperone.</text>
</comment>
<comment type="similarity">
    <text evidence="3 4">Belongs to the PSMG2 family.</text>
</comment>
<dbReference type="PANTHER" id="PTHR12970:SF1">
    <property type="entry name" value="PROTEASOME ASSEMBLY CHAPERONE 2"/>
    <property type="match status" value="1"/>
</dbReference>
<comment type="function">
    <text evidence="4">Involved in 20S proteasome assembly.</text>
</comment>
<evidence type="ECO:0000256" key="2">
    <source>
        <dbReference type="ARBA" id="ARBA00023186"/>
    </source>
</evidence>
<dbReference type="GO" id="GO:0043248">
    <property type="term" value="P:proteasome assembly"/>
    <property type="evidence" value="ECO:0007669"/>
    <property type="project" value="TreeGrafter"/>
</dbReference>
<dbReference type="InterPro" id="IPR016562">
    <property type="entry name" value="Proteasome_assmbl_chp_2_euk"/>
</dbReference>
<accession>A0A4S4L6D9</accession>
<dbReference type="Pfam" id="PF09754">
    <property type="entry name" value="PAC2"/>
    <property type="match status" value="1"/>
</dbReference>
<dbReference type="InterPro" id="IPR038389">
    <property type="entry name" value="PSMG2_sf"/>
</dbReference>
<dbReference type="SUPFAM" id="SSF159659">
    <property type="entry name" value="Cgl1923-like"/>
    <property type="match status" value="1"/>
</dbReference>
<dbReference type="OrthoDB" id="10260712at2759"/>
<dbReference type="EMBL" id="SGPK01000191">
    <property type="protein sequence ID" value="THH06511.1"/>
    <property type="molecule type" value="Genomic_DNA"/>
</dbReference>
<reference evidence="5 6" key="1">
    <citation type="submission" date="2019-02" db="EMBL/GenBank/DDBJ databases">
        <title>Genome sequencing of the rare red list fungi Phellinidium pouzarii.</title>
        <authorList>
            <person name="Buettner E."/>
            <person name="Kellner H."/>
        </authorList>
    </citation>
    <scope>NUCLEOTIDE SEQUENCE [LARGE SCALE GENOMIC DNA]</scope>
    <source>
        <strain evidence="5 6">DSM 108285</strain>
    </source>
</reference>
<comment type="caution">
    <text evidence="5">The sequence shown here is derived from an EMBL/GenBank/DDBJ whole genome shotgun (WGS) entry which is preliminary data.</text>
</comment>
<dbReference type="PIRSF" id="PIRSF010044">
    <property type="entry name" value="UCP010044"/>
    <property type="match status" value="1"/>
</dbReference>
<proteinExistence type="inferred from homology"/>
<dbReference type="GO" id="GO:0005829">
    <property type="term" value="C:cytosol"/>
    <property type="evidence" value="ECO:0007669"/>
    <property type="project" value="TreeGrafter"/>
</dbReference>
<evidence type="ECO:0000256" key="1">
    <source>
        <dbReference type="ARBA" id="ARBA00019186"/>
    </source>
</evidence>
<gene>
    <name evidence="5" type="ORF">EW145_g4032</name>
</gene>
<organism evidence="5 6">
    <name type="scientific">Phellinidium pouzarii</name>
    <dbReference type="NCBI Taxonomy" id="167371"/>
    <lineage>
        <taxon>Eukaryota</taxon>
        <taxon>Fungi</taxon>
        <taxon>Dikarya</taxon>
        <taxon>Basidiomycota</taxon>
        <taxon>Agaricomycotina</taxon>
        <taxon>Agaricomycetes</taxon>
        <taxon>Hymenochaetales</taxon>
        <taxon>Hymenochaetaceae</taxon>
        <taxon>Phellinidium</taxon>
    </lineage>
</organism>
<evidence type="ECO:0000313" key="5">
    <source>
        <dbReference type="EMBL" id="THH06511.1"/>
    </source>
</evidence>
<dbReference type="AlphaFoldDB" id="A0A4S4L6D9"/>
<keyword evidence="2 4" id="KW-0143">Chaperone</keyword>
<protein>
    <recommendedName>
        <fullName evidence="1 4">Proteasome assembly chaperone 2</fullName>
    </recommendedName>
</protein>
<dbReference type="Gene3D" id="3.40.50.10900">
    <property type="entry name" value="PAC-like subunit"/>
    <property type="match status" value="2"/>
</dbReference>
<dbReference type="Proteomes" id="UP000308199">
    <property type="component" value="Unassembled WGS sequence"/>
</dbReference>